<dbReference type="SUPFAM" id="SSF47203">
    <property type="entry name" value="Acyl-CoA dehydrogenase C-terminal domain-like"/>
    <property type="match status" value="1"/>
</dbReference>
<dbReference type="InterPro" id="IPR037069">
    <property type="entry name" value="AcylCoA_DH/ox_N_sf"/>
</dbReference>
<feature type="domain" description="Acyl-CoA dehydrogenase C-terminal" evidence="3">
    <location>
        <begin position="233"/>
        <end position="363"/>
    </location>
</feature>
<dbReference type="InterPro" id="IPR009100">
    <property type="entry name" value="AcylCoA_DH/oxidase_NM_dom_sf"/>
</dbReference>
<evidence type="ECO:0000259" key="2">
    <source>
        <dbReference type="Pfam" id="PF02771"/>
    </source>
</evidence>
<organism evidence="4 5">
    <name type="scientific">Sandaracinus amylolyticus</name>
    <dbReference type="NCBI Taxonomy" id="927083"/>
    <lineage>
        <taxon>Bacteria</taxon>
        <taxon>Pseudomonadati</taxon>
        <taxon>Myxococcota</taxon>
        <taxon>Polyangia</taxon>
        <taxon>Polyangiales</taxon>
        <taxon>Sandaracinaceae</taxon>
        <taxon>Sandaracinus</taxon>
    </lineage>
</organism>
<dbReference type="Proteomes" id="UP000034883">
    <property type="component" value="Chromosome"/>
</dbReference>
<evidence type="ECO:0000313" key="4">
    <source>
        <dbReference type="EMBL" id="AKF04378.1"/>
    </source>
</evidence>
<keyword evidence="5" id="KW-1185">Reference proteome</keyword>
<dbReference type="GO" id="GO:0050660">
    <property type="term" value="F:flavin adenine dinucleotide binding"/>
    <property type="evidence" value="ECO:0007669"/>
    <property type="project" value="InterPro"/>
</dbReference>
<dbReference type="Pfam" id="PF02771">
    <property type="entry name" value="Acyl-CoA_dh_N"/>
    <property type="match status" value="1"/>
</dbReference>
<dbReference type="InterPro" id="IPR046373">
    <property type="entry name" value="Acyl-CoA_Oxase/DH_mid-dom_sf"/>
</dbReference>
<dbReference type="RefSeq" id="WP_053231728.1">
    <property type="nucleotide sequence ID" value="NZ_CP011125.1"/>
</dbReference>
<evidence type="ECO:0000313" key="5">
    <source>
        <dbReference type="Proteomes" id="UP000034883"/>
    </source>
</evidence>
<name>A0A0F6YHQ8_9BACT</name>
<dbReference type="Pfam" id="PF08028">
    <property type="entry name" value="Acyl-CoA_dh_2"/>
    <property type="match status" value="1"/>
</dbReference>
<evidence type="ECO:0000259" key="3">
    <source>
        <dbReference type="Pfam" id="PF08028"/>
    </source>
</evidence>
<dbReference type="GO" id="GO:0003995">
    <property type="term" value="F:acyl-CoA dehydrogenase activity"/>
    <property type="evidence" value="ECO:0007669"/>
    <property type="project" value="TreeGrafter"/>
</dbReference>
<accession>A0A0F6YHQ8</accession>
<dbReference type="SUPFAM" id="SSF56645">
    <property type="entry name" value="Acyl-CoA dehydrogenase NM domain-like"/>
    <property type="match status" value="1"/>
</dbReference>
<reference evidence="4 5" key="1">
    <citation type="submission" date="2015-03" db="EMBL/GenBank/DDBJ databases">
        <title>Genome assembly of Sandaracinus amylolyticus DSM 53668.</title>
        <authorList>
            <person name="Sharma G."/>
            <person name="Subramanian S."/>
        </authorList>
    </citation>
    <scope>NUCLEOTIDE SEQUENCE [LARGE SCALE GENOMIC DNA]</scope>
    <source>
        <strain evidence="4 5">DSM 53668</strain>
    </source>
</reference>
<dbReference type="OrthoDB" id="2986495at2"/>
<dbReference type="Gene3D" id="1.20.140.10">
    <property type="entry name" value="Butyryl-CoA Dehydrogenase, subunit A, domain 3"/>
    <property type="match status" value="1"/>
</dbReference>
<dbReference type="InterPro" id="IPR013786">
    <property type="entry name" value="AcylCoA_DH/ox_N"/>
</dbReference>
<dbReference type="KEGG" id="samy:DB32_001527"/>
<dbReference type="InterPro" id="IPR013107">
    <property type="entry name" value="Acyl-CoA_DH_C"/>
</dbReference>
<dbReference type="PIRSF" id="PIRSF016578">
    <property type="entry name" value="HsaA"/>
    <property type="match status" value="1"/>
</dbReference>
<evidence type="ECO:0000256" key="1">
    <source>
        <dbReference type="ARBA" id="ARBA00023002"/>
    </source>
</evidence>
<evidence type="ECO:0008006" key="6">
    <source>
        <dbReference type="Google" id="ProtNLM"/>
    </source>
</evidence>
<dbReference type="STRING" id="927083.DB32_001527"/>
<feature type="domain" description="Acyl-CoA dehydrogenase/oxidase N-terminal" evidence="2">
    <location>
        <begin position="16"/>
        <end position="86"/>
    </location>
</feature>
<dbReference type="Gene3D" id="2.40.110.10">
    <property type="entry name" value="Butyryl-CoA Dehydrogenase, subunit A, domain 2"/>
    <property type="match status" value="1"/>
</dbReference>
<dbReference type="AlphaFoldDB" id="A0A0F6YHQ8"/>
<sequence>MTSQLDATLLSRAEDAARAIAPLAARIEAERQLPPEAIDALVRAGALKLLVPRAHGGAEASAETFLAVVETIARADGSAGWCTMIAGGSGLMSMFLAPDVAREIYAPDDAITCGVVAPMGRAARVEHGYRVSGRWPFGSASKHAQWIMGGTIAEGDAPLPSGAPDIRSVLFRASDVQILDTWDVSGLRGTGSHDFAVKDVVVPAERTFSLITTKRTHEGPLARLPFFGTLAAGVAAVSLGIGRAAIDALIALATKKSPLGAKQTIAHRETVQLEVARIESRLRGARAFLFDALGEAGREIARDGEATVRTRALLRAAACHAASESARVVTSAYELGGGTSIYASSPLQRHLRDVHTASQHLMVAQPTATTAGRVLLGLETDTATL</sequence>
<protein>
    <recommendedName>
        <fullName evidence="6">Pigment protein</fullName>
    </recommendedName>
</protein>
<dbReference type="EMBL" id="CP011125">
    <property type="protein sequence ID" value="AKF04378.1"/>
    <property type="molecule type" value="Genomic_DNA"/>
</dbReference>
<proteinExistence type="predicted"/>
<keyword evidence="1" id="KW-0560">Oxidoreductase</keyword>
<dbReference type="InterPro" id="IPR036250">
    <property type="entry name" value="AcylCo_DH-like_C"/>
</dbReference>
<gene>
    <name evidence="4" type="ORF">DB32_001527</name>
</gene>
<dbReference type="PANTHER" id="PTHR43884:SF25">
    <property type="entry name" value="ACYL-COA DEHYDROGENASE YDBM-RELATED"/>
    <property type="match status" value="1"/>
</dbReference>
<dbReference type="PANTHER" id="PTHR43884">
    <property type="entry name" value="ACYL-COA DEHYDROGENASE"/>
    <property type="match status" value="1"/>
</dbReference>
<dbReference type="Gene3D" id="1.10.540.10">
    <property type="entry name" value="Acyl-CoA dehydrogenase/oxidase, N-terminal domain"/>
    <property type="match status" value="1"/>
</dbReference>